<dbReference type="AlphaFoldDB" id="A0A7K7WUY7"/>
<proteinExistence type="predicted"/>
<evidence type="ECO:0000256" key="1">
    <source>
        <dbReference type="ARBA" id="ARBA00004141"/>
    </source>
</evidence>
<dbReference type="Gene3D" id="1.20.1250.20">
    <property type="entry name" value="MFS general substrate transporter like domains"/>
    <property type="match status" value="1"/>
</dbReference>
<feature type="transmembrane region" description="Helical" evidence="5">
    <location>
        <begin position="7"/>
        <end position="27"/>
    </location>
</feature>
<evidence type="ECO:0000313" key="7">
    <source>
        <dbReference type="Proteomes" id="UP000531559"/>
    </source>
</evidence>
<name>A0A7K7WUY7_9AVES</name>
<accession>A0A7K7WUY7</accession>
<keyword evidence="3 5" id="KW-1133">Transmembrane helix</keyword>
<feature type="non-terminal residue" evidence="6">
    <location>
        <position position="1"/>
    </location>
</feature>
<dbReference type="EMBL" id="VZSV01000496">
    <property type="protein sequence ID" value="NXA57172.1"/>
    <property type="molecule type" value="Genomic_DNA"/>
</dbReference>
<keyword evidence="2 5" id="KW-0812">Transmembrane</keyword>
<feature type="non-terminal residue" evidence="6">
    <location>
        <position position="97"/>
    </location>
</feature>
<evidence type="ECO:0000256" key="3">
    <source>
        <dbReference type="ARBA" id="ARBA00022989"/>
    </source>
</evidence>
<sequence length="97" mass="10232">ELRTLRMVLAVFGKGCLAASFNCVYLYTGELYPTVTRQMGMGLGNTMARVGSITAPLAKMAAEVFPALPFIIYGAAPVAAGLAATLLPETRNLPLPE</sequence>
<comment type="subcellular location">
    <subcellularLocation>
        <location evidence="1">Membrane</location>
        <topology evidence="1">Multi-pass membrane protein</topology>
    </subcellularLocation>
</comment>
<evidence type="ECO:0000313" key="6">
    <source>
        <dbReference type="EMBL" id="NXA57172.1"/>
    </source>
</evidence>
<comment type="caution">
    <text evidence="6">The sequence shown here is derived from an EMBL/GenBank/DDBJ whole genome shotgun (WGS) entry which is preliminary data.</text>
</comment>
<dbReference type="OrthoDB" id="2544694at2759"/>
<evidence type="ECO:0000256" key="5">
    <source>
        <dbReference type="SAM" id="Phobius"/>
    </source>
</evidence>
<gene>
    <name evidence="6" type="primary">Slc22a6b</name>
    <name evidence="6" type="ORF">NOTJUL_R01335</name>
</gene>
<keyword evidence="7" id="KW-1185">Reference proteome</keyword>
<reference evidence="6 7" key="1">
    <citation type="submission" date="2019-09" db="EMBL/GenBank/DDBJ databases">
        <title>Bird 10,000 Genomes (B10K) Project - Family phase.</title>
        <authorList>
            <person name="Zhang G."/>
        </authorList>
    </citation>
    <scope>NUCLEOTIDE SEQUENCE [LARGE SCALE GENOMIC DNA]</scope>
    <source>
        <strain evidence="6">B10K-MSB-01</strain>
    </source>
</reference>
<organism evidence="6 7">
    <name type="scientific">Nothocercus julius</name>
    <dbReference type="NCBI Taxonomy" id="2585813"/>
    <lineage>
        <taxon>Eukaryota</taxon>
        <taxon>Metazoa</taxon>
        <taxon>Chordata</taxon>
        <taxon>Craniata</taxon>
        <taxon>Vertebrata</taxon>
        <taxon>Euteleostomi</taxon>
        <taxon>Archelosauria</taxon>
        <taxon>Archosauria</taxon>
        <taxon>Dinosauria</taxon>
        <taxon>Saurischia</taxon>
        <taxon>Theropoda</taxon>
        <taxon>Coelurosauria</taxon>
        <taxon>Aves</taxon>
        <taxon>Palaeognathae</taxon>
        <taxon>Tinamiformes</taxon>
        <taxon>Tinamidae</taxon>
        <taxon>Nothocercus</taxon>
    </lineage>
</organism>
<evidence type="ECO:0000256" key="2">
    <source>
        <dbReference type="ARBA" id="ARBA00022692"/>
    </source>
</evidence>
<feature type="transmembrane region" description="Helical" evidence="5">
    <location>
        <begin position="67"/>
        <end position="87"/>
    </location>
</feature>
<keyword evidence="4 5" id="KW-0472">Membrane</keyword>
<protein>
    <submittedName>
        <fullName evidence="6">S226B protein</fullName>
    </submittedName>
</protein>
<dbReference type="InterPro" id="IPR036259">
    <property type="entry name" value="MFS_trans_sf"/>
</dbReference>
<dbReference type="Proteomes" id="UP000531559">
    <property type="component" value="Unassembled WGS sequence"/>
</dbReference>
<dbReference type="PANTHER" id="PTHR24064">
    <property type="entry name" value="SOLUTE CARRIER FAMILY 22 MEMBER"/>
    <property type="match status" value="1"/>
</dbReference>
<evidence type="ECO:0000256" key="4">
    <source>
        <dbReference type="ARBA" id="ARBA00023136"/>
    </source>
</evidence>
<dbReference type="GO" id="GO:0016020">
    <property type="term" value="C:membrane"/>
    <property type="evidence" value="ECO:0007669"/>
    <property type="project" value="UniProtKB-SubCell"/>
</dbReference>
<dbReference type="SUPFAM" id="SSF103473">
    <property type="entry name" value="MFS general substrate transporter"/>
    <property type="match status" value="1"/>
</dbReference>